<evidence type="ECO:0000313" key="4">
    <source>
        <dbReference type="Proteomes" id="UP001583177"/>
    </source>
</evidence>
<keyword evidence="2" id="KW-0812">Transmembrane</keyword>
<evidence type="ECO:0008006" key="5">
    <source>
        <dbReference type="Google" id="ProtNLM"/>
    </source>
</evidence>
<organism evidence="3 4">
    <name type="scientific">Diaporthe australafricana</name>
    <dbReference type="NCBI Taxonomy" id="127596"/>
    <lineage>
        <taxon>Eukaryota</taxon>
        <taxon>Fungi</taxon>
        <taxon>Dikarya</taxon>
        <taxon>Ascomycota</taxon>
        <taxon>Pezizomycotina</taxon>
        <taxon>Sordariomycetes</taxon>
        <taxon>Sordariomycetidae</taxon>
        <taxon>Diaporthales</taxon>
        <taxon>Diaporthaceae</taxon>
        <taxon>Diaporthe</taxon>
    </lineage>
</organism>
<gene>
    <name evidence="3" type="ORF">Daus18300_005215</name>
</gene>
<dbReference type="Proteomes" id="UP001583177">
    <property type="component" value="Unassembled WGS sequence"/>
</dbReference>
<evidence type="ECO:0000313" key="3">
    <source>
        <dbReference type="EMBL" id="KAL1870151.1"/>
    </source>
</evidence>
<sequence length="126" mass="13420">MAPVSTFMLQARKKIKKVTKYKSGRKLSKPAAIAIAVAVAVVLIIAIISVIIVQRRRKAKKHNSTPTSYSNDNSDGLYGPPAGGYGPPPHGIYQGQHGSTGPSQPSYRGGEADQYYYGDSASVQGE</sequence>
<evidence type="ECO:0000256" key="2">
    <source>
        <dbReference type="SAM" id="Phobius"/>
    </source>
</evidence>
<feature type="transmembrane region" description="Helical" evidence="2">
    <location>
        <begin position="31"/>
        <end position="53"/>
    </location>
</feature>
<feature type="region of interest" description="Disordered" evidence="1">
    <location>
        <begin position="55"/>
        <end position="126"/>
    </location>
</feature>
<keyword evidence="2" id="KW-0472">Membrane</keyword>
<keyword evidence="2" id="KW-1133">Transmembrane helix</keyword>
<name>A0ABR3X2H2_9PEZI</name>
<feature type="compositionally biased region" description="Polar residues" evidence="1">
    <location>
        <begin position="64"/>
        <end position="74"/>
    </location>
</feature>
<dbReference type="EMBL" id="JAWRVE010000038">
    <property type="protein sequence ID" value="KAL1870151.1"/>
    <property type="molecule type" value="Genomic_DNA"/>
</dbReference>
<proteinExistence type="predicted"/>
<accession>A0ABR3X2H2</accession>
<keyword evidence="4" id="KW-1185">Reference proteome</keyword>
<reference evidence="3 4" key="1">
    <citation type="journal article" date="2024" name="IMA Fungus">
        <title>IMA Genome - F19 : A genome assembly and annotation guide to empower mycologists, including annotated draft genome sequences of Ceratocystis pirilliformis, Diaporthe australafricana, Fusarium ophioides, Paecilomyces lecythidis, and Sporothrix stenoceras.</title>
        <authorList>
            <person name="Aylward J."/>
            <person name="Wilson A.M."/>
            <person name="Visagie C.M."/>
            <person name="Spraker J."/>
            <person name="Barnes I."/>
            <person name="Buitendag C."/>
            <person name="Ceriani C."/>
            <person name="Del Mar Angel L."/>
            <person name="du Plessis D."/>
            <person name="Fuchs T."/>
            <person name="Gasser K."/>
            <person name="Kramer D."/>
            <person name="Li W."/>
            <person name="Munsamy K."/>
            <person name="Piso A."/>
            <person name="Price J.L."/>
            <person name="Sonnekus B."/>
            <person name="Thomas C."/>
            <person name="van der Nest A."/>
            <person name="van Dijk A."/>
            <person name="van Heerden A."/>
            <person name="van Vuuren N."/>
            <person name="Yilmaz N."/>
            <person name="Duong T.A."/>
            <person name="van der Merwe N.A."/>
            <person name="Wingfield M.J."/>
            <person name="Wingfield B.D."/>
        </authorList>
    </citation>
    <scope>NUCLEOTIDE SEQUENCE [LARGE SCALE GENOMIC DNA]</scope>
    <source>
        <strain evidence="3 4">CMW 18300</strain>
    </source>
</reference>
<comment type="caution">
    <text evidence="3">The sequence shown here is derived from an EMBL/GenBank/DDBJ whole genome shotgun (WGS) entry which is preliminary data.</text>
</comment>
<protein>
    <recommendedName>
        <fullName evidence="5">Transmembrane protein</fullName>
    </recommendedName>
</protein>
<evidence type="ECO:0000256" key="1">
    <source>
        <dbReference type="SAM" id="MobiDB-lite"/>
    </source>
</evidence>